<dbReference type="EMBL" id="AP006528">
    <property type="protein sequence ID" value="BAD26519.1"/>
    <property type="molecule type" value="Genomic_DNA"/>
</dbReference>
<dbReference type="Proteomes" id="UP000000763">
    <property type="component" value="Chromosome 9"/>
</dbReference>
<proteinExistence type="predicted"/>
<evidence type="ECO:0000313" key="3">
    <source>
        <dbReference type="EMBL" id="BAD29636.1"/>
    </source>
</evidence>
<dbReference type="Pfam" id="PF13650">
    <property type="entry name" value="Asp_protease_2"/>
    <property type="match status" value="1"/>
</dbReference>
<dbReference type="InterPro" id="IPR021109">
    <property type="entry name" value="Peptidase_aspartic_dom_sf"/>
</dbReference>
<protein>
    <submittedName>
        <fullName evidence="2">Uncharacterized protein</fullName>
    </submittedName>
</protein>
<accession>Q6H430</accession>
<dbReference type="AlphaFoldDB" id="Q6H430"/>
<sequence length="214" mass="23271">MVRFIDRDPYRCPLLAPQRCPNWRDVGTDEHAPIGPKPRTAASEEDNAERPRELADRVLVTDLPNPARNELGLKALLAPPSTSTDTTKPSRHGTKGAYWIEVDDGGCPSTPTDDEEVQISLVALVGICVTQMMLLPVVVNGETMVALVDTGSRHTFLSDDVARRLGVQHTPLLDIKVIVANSDKVPCAGRRLDLRVTIYNIVLASSCPEVSPSS</sequence>
<reference evidence="4" key="4">
    <citation type="journal article" date="2008" name="Nucleic Acids Res.">
        <title>The rice annotation project database (RAP-DB): 2008 update.</title>
        <authorList>
            <consortium name="The rice annotation project (RAP)"/>
        </authorList>
    </citation>
    <scope>GENOME REANNOTATION</scope>
    <source>
        <strain evidence="4">cv. Nipponbare</strain>
    </source>
</reference>
<reference evidence="4" key="3">
    <citation type="journal article" date="2005" name="Nature">
        <title>The map-based sequence of the rice genome.</title>
        <authorList>
            <consortium name="International rice genome sequencing project (IRGSP)"/>
            <person name="Matsumoto T."/>
            <person name="Wu J."/>
            <person name="Kanamori H."/>
            <person name="Katayose Y."/>
            <person name="Fujisawa M."/>
            <person name="Namiki N."/>
            <person name="Mizuno H."/>
            <person name="Yamamoto K."/>
            <person name="Antonio B.A."/>
            <person name="Baba T."/>
            <person name="Sakata K."/>
            <person name="Nagamura Y."/>
            <person name="Aoki H."/>
            <person name="Arikawa K."/>
            <person name="Arita K."/>
            <person name="Bito T."/>
            <person name="Chiden Y."/>
            <person name="Fujitsuka N."/>
            <person name="Fukunaka R."/>
            <person name="Hamada M."/>
            <person name="Harada C."/>
            <person name="Hayashi A."/>
            <person name="Hijishita S."/>
            <person name="Honda M."/>
            <person name="Hosokawa S."/>
            <person name="Ichikawa Y."/>
            <person name="Idonuma A."/>
            <person name="Iijima M."/>
            <person name="Ikeda M."/>
            <person name="Ikeno M."/>
            <person name="Ito K."/>
            <person name="Ito S."/>
            <person name="Ito T."/>
            <person name="Ito Y."/>
            <person name="Ito Y."/>
            <person name="Iwabuchi A."/>
            <person name="Kamiya K."/>
            <person name="Karasawa W."/>
            <person name="Kurita K."/>
            <person name="Katagiri S."/>
            <person name="Kikuta A."/>
            <person name="Kobayashi H."/>
            <person name="Kobayashi N."/>
            <person name="Machita K."/>
            <person name="Maehara T."/>
            <person name="Masukawa M."/>
            <person name="Mizubayashi T."/>
            <person name="Mukai Y."/>
            <person name="Nagasaki H."/>
            <person name="Nagata Y."/>
            <person name="Naito S."/>
            <person name="Nakashima M."/>
            <person name="Nakama Y."/>
            <person name="Nakamichi Y."/>
            <person name="Nakamura M."/>
            <person name="Meguro A."/>
            <person name="Negishi M."/>
            <person name="Ohta I."/>
            <person name="Ohta T."/>
            <person name="Okamoto M."/>
            <person name="Ono N."/>
            <person name="Saji S."/>
            <person name="Sakaguchi M."/>
            <person name="Sakai K."/>
            <person name="Shibata M."/>
            <person name="Shimokawa T."/>
            <person name="Song J."/>
            <person name="Takazaki Y."/>
            <person name="Terasawa K."/>
            <person name="Tsugane M."/>
            <person name="Tsuji K."/>
            <person name="Ueda S."/>
            <person name="Waki K."/>
            <person name="Yamagata H."/>
            <person name="Yamamoto M."/>
            <person name="Yamamoto S."/>
            <person name="Yamane H."/>
            <person name="Yoshiki S."/>
            <person name="Yoshihara R."/>
            <person name="Yukawa K."/>
            <person name="Zhong H."/>
            <person name="Yano M."/>
            <person name="Yuan Q."/>
            <person name="Ouyang S."/>
            <person name="Liu J."/>
            <person name="Jones K.M."/>
            <person name="Gansberger K."/>
            <person name="Moffat K."/>
            <person name="Hill J."/>
            <person name="Bera J."/>
            <person name="Fadrosh D."/>
            <person name="Jin S."/>
            <person name="Johri S."/>
            <person name="Kim M."/>
            <person name="Overton L."/>
            <person name="Reardon M."/>
            <person name="Tsitrin T."/>
            <person name="Vuong H."/>
            <person name="Weaver B."/>
            <person name="Ciecko A."/>
            <person name="Tallon L."/>
            <person name="Jackson J."/>
            <person name="Pai G."/>
            <person name="Aken S.V."/>
            <person name="Utterback T."/>
            <person name="Reidmuller S."/>
            <person name="Feldblyum T."/>
            <person name="Hsiao J."/>
            <person name="Zismann V."/>
            <person name="Iobst S."/>
            <person name="de Vazeille A.R."/>
            <person name="Buell C.R."/>
            <person name="Ying K."/>
            <person name="Li Y."/>
            <person name="Lu T."/>
            <person name="Huang Y."/>
            <person name="Zhao Q."/>
            <person name="Feng Q."/>
            <person name="Zhang L."/>
            <person name="Zhu J."/>
            <person name="Weng Q."/>
            <person name="Mu J."/>
            <person name="Lu Y."/>
            <person name="Fan D."/>
            <person name="Liu Y."/>
            <person name="Guan J."/>
            <person name="Zhang Y."/>
            <person name="Yu S."/>
            <person name="Liu X."/>
            <person name="Zhang Y."/>
            <person name="Hong G."/>
            <person name="Han B."/>
            <person name="Choisne N."/>
            <person name="Demange N."/>
            <person name="Orjeda G."/>
            <person name="Samain S."/>
            <person name="Cattolico L."/>
            <person name="Pelletier E."/>
            <person name="Couloux A."/>
            <person name="Segurens B."/>
            <person name="Wincker P."/>
            <person name="D'Hont A."/>
            <person name="Scarpelli C."/>
            <person name="Weissenbach J."/>
            <person name="Salanoubat M."/>
            <person name="Quetier F."/>
            <person name="Yu Y."/>
            <person name="Kim H.R."/>
            <person name="Rambo T."/>
            <person name="Currie J."/>
            <person name="Collura K."/>
            <person name="Luo M."/>
            <person name="Yang T."/>
            <person name="Ammiraju J.S.S."/>
            <person name="Engler F."/>
            <person name="Soderlund C."/>
            <person name="Wing R.A."/>
            <person name="Palmer L.E."/>
            <person name="de la Bastide M."/>
            <person name="Spiegel L."/>
            <person name="Nascimento L."/>
            <person name="Zutavern T."/>
            <person name="O'Shaughnessy A."/>
            <person name="Dike S."/>
            <person name="Dedhia N."/>
            <person name="Preston R."/>
            <person name="Balija V."/>
            <person name="McCombie W.R."/>
            <person name="Chow T."/>
            <person name="Chen H."/>
            <person name="Chung M."/>
            <person name="Chen C."/>
            <person name="Shaw J."/>
            <person name="Wu H."/>
            <person name="Hsiao K."/>
            <person name="Chao Y."/>
            <person name="Chu M."/>
            <person name="Cheng C."/>
            <person name="Hour A."/>
            <person name="Lee P."/>
            <person name="Lin S."/>
            <person name="Lin Y."/>
            <person name="Liou J."/>
            <person name="Liu S."/>
            <person name="Hsing Y."/>
            <person name="Raghuvanshi S."/>
            <person name="Mohanty A."/>
            <person name="Bharti A.K."/>
            <person name="Gaur A."/>
            <person name="Gupta V."/>
            <person name="Kumar D."/>
            <person name="Ravi V."/>
            <person name="Vij S."/>
            <person name="Kapur A."/>
            <person name="Khurana P."/>
            <person name="Khurana P."/>
            <person name="Khurana J.P."/>
            <person name="Tyagi A.K."/>
            <person name="Gaikwad K."/>
            <person name="Singh A."/>
            <person name="Dalal V."/>
            <person name="Srivastava S."/>
            <person name="Dixit A."/>
            <person name="Pal A.K."/>
            <person name="Ghazi I.A."/>
            <person name="Yadav M."/>
            <person name="Pandit A."/>
            <person name="Bhargava A."/>
            <person name="Sureshbabu K."/>
            <person name="Batra K."/>
            <person name="Sharma T.R."/>
            <person name="Mohapatra T."/>
            <person name="Singh N.K."/>
            <person name="Messing J."/>
            <person name="Nelson A.B."/>
            <person name="Fuks G."/>
            <person name="Kavchok S."/>
            <person name="Keizer G."/>
            <person name="Linton E."/>
            <person name="Llaca V."/>
            <person name="Song R."/>
            <person name="Tanyolac B."/>
            <person name="Young S."/>
            <person name="Ho-Il K."/>
            <person name="Hahn J.H."/>
            <person name="Sangsakoo G."/>
            <person name="Vanavichit A."/>
            <person name="de Mattos Luiz.A.T."/>
            <person name="Zimmer P.D."/>
            <person name="Malone G."/>
            <person name="Dellagostin O."/>
            <person name="de Oliveira A.C."/>
            <person name="Bevan M."/>
            <person name="Bancroft I."/>
            <person name="Minx P."/>
            <person name="Cordum H."/>
            <person name="Wilson R."/>
            <person name="Cheng Z."/>
            <person name="Jin W."/>
            <person name="Jiang J."/>
            <person name="Leong S.A."/>
            <person name="Iwama H."/>
            <person name="Gojobori T."/>
            <person name="Itoh T."/>
            <person name="Niimura Y."/>
            <person name="Fujii Y."/>
            <person name="Habara T."/>
            <person name="Sakai H."/>
            <person name="Sato Y."/>
            <person name="Wilson G."/>
            <person name="Kumar K."/>
            <person name="McCouch S."/>
            <person name="Juretic N."/>
            <person name="Hoen D."/>
            <person name="Wright S."/>
            <person name="Bruskiewich R."/>
            <person name="Bureau T."/>
            <person name="Miyao A."/>
            <person name="Hirochika H."/>
            <person name="Nishikawa T."/>
            <person name="Kadowaki K."/>
            <person name="Sugiura M."/>
            <person name="Burr B."/>
            <person name="Sasaki T."/>
        </authorList>
    </citation>
    <scope>NUCLEOTIDE SEQUENCE [LARGE SCALE GENOMIC DNA]</scope>
    <source>
        <strain evidence="4">cv. Nipponbare</strain>
    </source>
</reference>
<dbReference type="CDD" id="cd00303">
    <property type="entry name" value="retropepsin_like"/>
    <property type="match status" value="1"/>
</dbReference>
<reference evidence="2" key="1">
    <citation type="submission" date="2003-06" db="EMBL/GenBank/DDBJ databases">
        <title>Oryza sativa nipponbare(GA3) genomic DNA, chromosome 9, PAC clone:P0651G05.</title>
        <authorList>
            <person name="Sasaki T."/>
            <person name="Matsumoto T."/>
            <person name="Katayose Y."/>
        </authorList>
    </citation>
    <scope>NUCLEOTIDE SEQUENCE</scope>
</reference>
<evidence type="ECO:0000256" key="1">
    <source>
        <dbReference type="SAM" id="MobiDB-lite"/>
    </source>
</evidence>
<dbReference type="Gene3D" id="2.40.70.10">
    <property type="entry name" value="Acid Proteases"/>
    <property type="match status" value="1"/>
</dbReference>
<dbReference type="SUPFAM" id="SSF50630">
    <property type="entry name" value="Acid proteases"/>
    <property type="match status" value="1"/>
</dbReference>
<reference evidence="3" key="2">
    <citation type="submission" date="2004-01" db="EMBL/GenBank/DDBJ databases">
        <title>Oryza sativa nipponbare(GA3) genomic DNA, chromosome 9, PAC clone:P0645D04.</title>
        <authorList>
            <person name="Sasaki T."/>
            <person name="Matsumoto T."/>
            <person name="Katayose Y."/>
        </authorList>
    </citation>
    <scope>NUCLEOTIDE SEQUENCE</scope>
</reference>
<dbReference type="EMBL" id="AP006727">
    <property type="protein sequence ID" value="BAD29636.1"/>
    <property type="molecule type" value="Genomic_DNA"/>
</dbReference>
<evidence type="ECO:0000313" key="2">
    <source>
        <dbReference type="EMBL" id="BAD26519.1"/>
    </source>
</evidence>
<gene>
    <name evidence="3" type="ORF">P0645D04.5</name>
    <name evidence="2" type="ORF">P0651G05.25</name>
</gene>
<name>Q6H430_ORYSJ</name>
<feature type="region of interest" description="Disordered" evidence="1">
    <location>
        <begin position="19"/>
        <end position="55"/>
    </location>
</feature>
<evidence type="ECO:0000313" key="4">
    <source>
        <dbReference type="Proteomes" id="UP000000763"/>
    </source>
</evidence>
<organism evidence="2 4">
    <name type="scientific">Oryza sativa subsp. japonica</name>
    <name type="common">Rice</name>
    <dbReference type="NCBI Taxonomy" id="39947"/>
    <lineage>
        <taxon>Eukaryota</taxon>
        <taxon>Viridiplantae</taxon>
        <taxon>Streptophyta</taxon>
        <taxon>Embryophyta</taxon>
        <taxon>Tracheophyta</taxon>
        <taxon>Spermatophyta</taxon>
        <taxon>Magnoliopsida</taxon>
        <taxon>Liliopsida</taxon>
        <taxon>Poales</taxon>
        <taxon>Poaceae</taxon>
        <taxon>BOP clade</taxon>
        <taxon>Oryzoideae</taxon>
        <taxon>Oryzeae</taxon>
        <taxon>Oryzinae</taxon>
        <taxon>Oryza</taxon>
        <taxon>Oryza sativa</taxon>
    </lineage>
</organism>